<accession>A0ABQ8CC62</accession>
<protein>
    <recommendedName>
        <fullName evidence="1">YTH domain-containing family protein</fullName>
    </recommendedName>
</protein>
<dbReference type="PANTHER" id="PTHR12357:SF99">
    <property type="entry name" value="YTH DOMAIN-CONTAINING PROTEIN ECT2-RELATED"/>
    <property type="match status" value="1"/>
</dbReference>
<proteinExistence type="inferred from homology"/>
<keyword evidence="4" id="KW-1185">Reference proteome</keyword>
<evidence type="ECO:0000313" key="4">
    <source>
        <dbReference type="Proteomes" id="UP000824890"/>
    </source>
</evidence>
<comment type="function">
    <text evidence="1">Specifically recognizes and binds N6-methyladenosine (m6A)-containing RNAs, and regulates mRNA stability. M6A is a modification present at internal sites of mRNAs and some non-coding RNAs and plays a role in mRNA stability and processing.</text>
</comment>
<keyword evidence="1" id="KW-0694">RNA-binding</keyword>
<dbReference type="PANTHER" id="PTHR12357">
    <property type="entry name" value="YTH YT521-B HOMOLOGY DOMAIN-CONTAINING"/>
    <property type="match status" value="1"/>
</dbReference>
<feature type="compositionally biased region" description="Basic and acidic residues" evidence="2">
    <location>
        <begin position="202"/>
        <end position="222"/>
    </location>
</feature>
<evidence type="ECO:0000256" key="1">
    <source>
        <dbReference type="RuleBase" id="RU369095"/>
    </source>
</evidence>
<sequence length="222" mass="25385">MSTCEGMTTHVVDTSAVHSFKSEAVLKNEVKKINLFTTFSFAFFKSGTLCIMHNEVYEEEREHISPQIHRSVLELLQKNTRAKWGISRGSVSIDLQCESKPCPGLCKLKRMELMSRLLKHEARSLLRHIVKDVPNGVLKHITLQKNEDKPVTNSRDTQEEHTSKICISNDFSFYEVRQKTILEKKAKQHQTHKQVSEENSTEDEKKKSETADPAHKESPPAA</sequence>
<feature type="region of interest" description="Disordered" evidence="2">
    <location>
        <begin position="184"/>
        <end position="222"/>
    </location>
</feature>
<dbReference type="EMBL" id="JAGKQM010000008">
    <property type="protein sequence ID" value="KAH0914640.1"/>
    <property type="molecule type" value="Genomic_DNA"/>
</dbReference>
<gene>
    <name evidence="3" type="ORF">HID58_029086</name>
</gene>
<evidence type="ECO:0000256" key="2">
    <source>
        <dbReference type="SAM" id="MobiDB-lite"/>
    </source>
</evidence>
<name>A0ABQ8CC62_BRANA</name>
<comment type="caution">
    <text evidence="3">The sequence shown here is derived from an EMBL/GenBank/DDBJ whole genome shotgun (WGS) entry which is preliminary data.</text>
</comment>
<dbReference type="InterPro" id="IPR045168">
    <property type="entry name" value="YTH_prot"/>
</dbReference>
<organism evidence="3 4">
    <name type="scientific">Brassica napus</name>
    <name type="common">Rape</name>
    <dbReference type="NCBI Taxonomy" id="3708"/>
    <lineage>
        <taxon>Eukaryota</taxon>
        <taxon>Viridiplantae</taxon>
        <taxon>Streptophyta</taxon>
        <taxon>Embryophyta</taxon>
        <taxon>Tracheophyta</taxon>
        <taxon>Spermatophyta</taxon>
        <taxon>Magnoliopsida</taxon>
        <taxon>eudicotyledons</taxon>
        <taxon>Gunneridae</taxon>
        <taxon>Pentapetalae</taxon>
        <taxon>rosids</taxon>
        <taxon>malvids</taxon>
        <taxon>Brassicales</taxon>
        <taxon>Brassicaceae</taxon>
        <taxon>Brassiceae</taxon>
        <taxon>Brassica</taxon>
    </lineage>
</organism>
<reference evidence="3 4" key="1">
    <citation type="submission" date="2021-05" db="EMBL/GenBank/DDBJ databases">
        <title>Genome Assembly of Synthetic Allotetraploid Brassica napus Reveals Homoeologous Exchanges between Subgenomes.</title>
        <authorList>
            <person name="Davis J.T."/>
        </authorList>
    </citation>
    <scope>NUCLEOTIDE SEQUENCE [LARGE SCALE GENOMIC DNA]</scope>
    <source>
        <strain evidence="4">cv. Da-Ae</strain>
        <tissue evidence="3">Seedling</tissue>
    </source>
</reference>
<evidence type="ECO:0000313" key="3">
    <source>
        <dbReference type="EMBL" id="KAH0914640.1"/>
    </source>
</evidence>
<dbReference type="Gene3D" id="3.10.590.10">
    <property type="entry name" value="ph1033 like domains"/>
    <property type="match status" value="1"/>
</dbReference>
<dbReference type="Proteomes" id="UP000824890">
    <property type="component" value="Unassembled WGS sequence"/>
</dbReference>
<comment type="similarity">
    <text evidence="1">Belongs to the YTHDF family.</text>
</comment>